<feature type="transmembrane region" description="Helical" evidence="6">
    <location>
        <begin position="142"/>
        <end position="163"/>
    </location>
</feature>
<accession>X6P2V4</accession>
<protein>
    <recommendedName>
        <fullName evidence="9">Transmembrane protein</fullName>
    </recommendedName>
</protein>
<evidence type="ECO:0008006" key="9">
    <source>
        <dbReference type="Google" id="ProtNLM"/>
    </source>
</evidence>
<feature type="transmembrane region" description="Helical" evidence="6">
    <location>
        <begin position="54"/>
        <end position="77"/>
    </location>
</feature>
<feature type="transmembrane region" description="Helical" evidence="6">
    <location>
        <begin position="109"/>
        <end position="130"/>
    </location>
</feature>
<feature type="compositionally biased region" description="Polar residues" evidence="5">
    <location>
        <begin position="354"/>
        <end position="371"/>
    </location>
</feature>
<reference evidence="7 8" key="1">
    <citation type="journal article" date="2013" name="Curr. Biol.">
        <title>The Genome of the Foraminiferan Reticulomyxa filosa.</title>
        <authorList>
            <person name="Glockner G."/>
            <person name="Hulsmann N."/>
            <person name="Schleicher M."/>
            <person name="Noegel A.A."/>
            <person name="Eichinger L."/>
            <person name="Gallinger C."/>
            <person name="Pawlowski J."/>
            <person name="Sierra R."/>
            <person name="Euteneuer U."/>
            <person name="Pillet L."/>
            <person name="Moustafa A."/>
            <person name="Platzer M."/>
            <person name="Groth M."/>
            <person name="Szafranski K."/>
            <person name="Schliwa M."/>
        </authorList>
    </citation>
    <scope>NUCLEOTIDE SEQUENCE [LARGE SCALE GENOMIC DNA]</scope>
</reference>
<gene>
    <name evidence="7" type="ORF">RFI_05233</name>
</gene>
<keyword evidence="4 6" id="KW-0472">Membrane</keyword>
<evidence type="ECO:0000313" key="8">
    <source>
        <dbReference type="Proteomes" id="UP000023152"/>
    </source>
</evidence>
<evidence type="ECO:0000256" key="1">
    <source>
        <dbReference type="ARBA" id="ARBA00004141"/>
    </source>
</evidence>
<feature type="transmembrane region" description="Helical" evidence="6">
    <location>
        <begin position="175"/>
        <end position="196"/>
    </location>
</feature>
<name>X6P2V4_RETFI</name>
<feature type="compositionally biased region" description="Polar residues" evidence="5">
    <location>
        <begin position="456"/>
        <end position="475"/>
    </location>
</feature>
<organism evidence="7 8">
    <name type="scientific">Reticulomyxa filosa</name>
    <dbReference type="NCBI Taxonomy" id="46433"/>
    <lineage>
        <taxon>Eukaryota</taxon>
        <taxon>Sar</taxon>
        <taxon>Rhizaria</taxon>
        <taxon>Retaria</taxon>
        <taxon>Foraminifera</taxon>
        <taxon>Monothalamids</taxon>
        <taxon>Reticulomyxidae</taxon>
        <taxon>Reticulomyxa</taxon>
    </lineage>
</organism>
<keyword evidence="2 6" id="KW-0812">Transmembrane</keyword>
<feature type="region of interest" description="Disordered" evidence="5">
    <location>
        <begin position="320"/>
        <end position="475"/>
    </location>
</feature>
<sequence>MFRHVQYYTRPEQQLYIVRILFIVPLYAILSWLSIRYHHLGGYFDSIRDIYESFVVYCFLTLVLGYVGGESSLIVLLSHKNPLAHPWPFCFLPKMQLNVRFLRFCKQSCIQFIVLKPIMAFLTLILMATNHQDDVAYYWFELIVYNISYTLALYGLLLFYLAVRADIRAFSPVRKFFAVKIVIFATYWQALAVTIAPGMTYEEATRWNDFILCIEMNIFAFIHINSFPWWEFQTGIPEYNVINASLSVLSFKDVGRDVYHNIMPAYQTYVLQGSDGDHEPRVVRTRTYMLGNMADPKMYNRFFVSPNQSEQQQWQVLHEKTGAGSNGKNAASKLVSVPEGSEMEEKDGLDVSVARNTVQNKLPNSKKSNSLAEDEDMEINTPSDQKLSRAEEEDLVYEHDKHSEGSEEIEIGTVINKKDKVEDDDEDDTEDDETLGHQLSDEESDGLMQGKWSHVNEFTTNDDVNNTRADSSAKA</sequence>
<dbReference type="InterPro" id="IPR005178">
    <property type="entry name" value="Ostalpha/TMEM184C"/>
</dbReference>
<comment type="subcellular location">
    <subcellularLocation>
        <location evidence="1">Membrane</location>
        <topology evidence="1">Multi-pass membrane protein</topology>
    </subcellularLocation>
</comment>
<evidence type="ECO:0000256" key="6">
    <source>
        <dbReference type="SAM" id="Phobius"/>
    </source>
</evidence>
<evidence type="ECO:0000256" key="4">
    <source>
        <dbReference type="ARBA" id="ARBA00023136"/>
    </source>
</evidence>
<dbReference type="PANTHER" id="PTHR23423">
    <property type="entry name" value="ORGANIC SOLUTE TRANSPORTER-RELATED"/>
    <property type="match status" value="1"/>
</dbReference>
<dbReference type="Pfam" id="PF03619">
    <property type="entry name" value="Solute_trans_a"/>
    <property type="match status" value="1"/>
</dbReference>
<feature type="compositionally biased region" description="Basic and acidic residues" evidence="5">
    <location>
        <begin position="386"/>
        <end position="405"/>
    </location>
</feature>
<feature type="transmembrane region" description="Helical" evidence="6">
    <location>
        <begin position="16"/>
        <end position="34"/>
    </location>
</feature>
<feature type="compositionally biased region" description="Acidic residues" evidence="5">
    <location>
        <begin position="422"/>
        <end position="433"/>
    </location>
</feature>
<dbReference type="OMA" id="ECTIMSE"/>
<dbReference type="GO" id="GO:0016020">
    <property type="term" value="C:membrane"/>
    <property type="evidence" value="ECO:0007669"/>
    <property type="project" value="UniProtKB-SubCell"/>
</dbReference>
<dbReference type="SMART" id="SM01417">
    <property type="entry name" value="Solute_trans_a"/>
    <property type="match status" value="1"/>
</dbReference>
<keyword evidence="3 6" id="KW-1133">Transmembrane helix</keyword>
<dbReference type="Proteomes" id="UP000023152">
    <property type="component" value="Unassembled WGS sequence"/>
</dbReference>
<evidence type="ECO:0000256" key="3">
    <source>
        <dbReference type="ARBA" id="ARBA00022989"/>
    </source>
</evidence>
<evidence type="ECO:0000256" key="2">
    <source>
        <dbReference type="ARBA" id="ARBA00022692"/>
    </source>
</evidence>
<comment type="caution">
    <text evidence="7">The sequence shown here is derived from an EMBL/GenBank/DDBJ whole genome shotgun (WGS) entry which is preliminary data.</text>
</comment>
<keyword evidence="8" id="KW-1185">Reference proteome</keyword>
<proteinExistence type="predicted"/>
<dbReference type="OrthoDB" id="5348404at2759"/>
<evidence type="ECO:0000256" key="5">
    <source>
        <dbReference type="SAM" id="MobiDB-lite"/>
    </source>
</evidence>
<dbReference type="AlphaFoldDB" id="X6P2V4"/>
<evidence type="ECO:0000313" key="7">
    <source>
        <dbReference type="EMBL" id="ETO31882.1"/>
    </source>
</evidence>
<dbReference type="EMBL" id="ASPP01004634">
    <property type="protein sequence ID" value="ETO31882.1"/>
    <property type="molecule type" value="Genomic_DNA"/>
</dbReference>